<gene>
    <name evidence="6" type="ORF">V6575_07670</name>
</gene>
<dbReference type="InterPro" id="IPR038765">
    <property type="entry name" value="Papain-like_cys_pep_sf"/>
</dbReference>
<dbReference type="EMBL" id="JBAKIA010000004">
    <property type="protein sequence ID" value="MEJ8473962.1"/>
    <property type="molecule type" value="Genomic_DNA"/>
</dbReference>
<dbReference type="NCBIfam" id="TIGR02219">
    <property type="entry name" value="phage_NlpC_fam"/>
    <property type="match status" value="1"/>
</dbReference>
<dbReference type="SUPFAM" id="SSF54001">
    <property type="entry name" value="Cysteine proteinases"/>
    <property type="match status" value="1"/>
</dbReference>
<keyword evidence="2" id="KW-0645">Protease</keyword>
<accession>A0ABU8TIH9</accession>
<keyword evidence="7" id="KW-1185">Reference proteome</keyword>
<evidence type="ECO:0000256" key="4">
    <source>
        <dbReference type="ARBA" id="ARBA00022807"/>
    </source>
</evidence>
<proteinExistence type="inferred from homology"/>
<dbReference type="Pfam" id="PF00877">
    <property type="entry name" value="NLPC_P60"/>
    <property type="match status" value="1"/>
</dbReference>
<dbReference type="InterPro" id="IPR011929">
    <property type="entry name" value="Phage_pept_NlpC/P60"/>
</dbReference>
<protein>
    <submittedName>
        <fullName evidence="6">NlpC/P60 family protein</fullName>
    </submittedName>
</protein>
<comment type="similarity">
    <text evidence="1">Belongs to the peptidase C40 family.</text>
</comment>
<name>A0ABU8TIH9_9HYPH</name>
<reference evidence="6 7" key="1">
    <citation type="submission" date="2024-02" db="EMBL/GenBank/DDBJ databases">
        <title>Roseibium algae sp. nov., isolated from marine alga (Grateloupia sp.), showing potential in myo-inositol conversion.</title>
        <authorList>
            <person name="Wang Y."/>
        </authorList>
    </citation>
    <scope>NUCLEOTIDE SEQUENCE [LARGE SCALE GENOMIC DNA]</scope>
    <source>
        <strain evidence="6 7">H3510</strain>
    </source>
</reference>
<dbReference type="InterPro" id="IPR000064">
    <property type="entry name" value="NLP_P60_dom"/>
</dbReference>
<evidence type="ECO:0000313" key="7">
    <source>
        <dbReference type="Proteomes" id="UP001385499"/>
    </source>
</evidence>
<dbReference type="RefSeq" id="WP_340273659.1">
    <property type="nucleotide sequence ID" value="NZ_JBAKIA010000004.1"/>
</dbReference>
<evidence type="ECO:0000256" key="3">
    <source>
        <dbReference type="ARBA" id="ARBA00022801"/>
    </source>
</evidence>
<evidence type="ECO:0000256" key="2">
    <source>
        <dbReference type="ARBA" id="ARBA00022670"/>
    </source>
</evidence>
<keyword evidence="3" id="KW-0378">Hydrolase</keyword>
<sequence>MAAPLSPEAAFASAPSDRLRDAVLLEARSWLGTPYRHQASCKGAGCDCLGLLRGIWRALYGTEPEPVPTYQPDWTASGAESLAEAGRRWLVERPLGTETTGDVVLFRWRDDVPARHVGILSAPGQLIHAYERVGVVESPLVPAWRRRMSHIFSFPEQAPWQP</sequence>
<keyword evidence="4" id="KW-0788">Thiol protease</keyword>
<dbReference type="Gene3D" id="3.90.1720.10">
    <property type="entry name" value="endopeptidase domain like (from Nostoc punctiforme)"/>
    <property type="match status" value="1"/>
</dbReference>
<feature type="domain" description="NlpC/P60" evidence="5">
    <location>
        <begin position="17"/>
        <end position="155"/>
    </location>
</feature>
<dbReference type="Proteomes" id="UP001385499">
    <property type="component" value="Unassembled WGS sequence"/>
</dbReference>
<evidence type="ECO:0000259" key="5">
    <source>
        <dbReference type="PROSITE" id="PS51935"/>
    </source>
</evidence>
<organism evidence="6 7">
    <name type="scientific">Roseibium algae</name>
    <dbReference type="NCBI Taxonomy" id="3123038"/>
    <lineage>
        <taxon>Bacteria</taxon>
        <taxon>Pseudomonadati</taxon>
        <taxon>Pseudomonadota</taxon>
        <taxon>Alphaproteobacteria</taxon>
        <taxon>Hyphomicrobiales</taxon>
        <taxon>Stappiaceae</taxon>
        <taxon>Roseibium</taxon>
    </lineage>
</organism>
<evidence type="ECO:0000256" key="1">
    <source>
        <dbReference type="ARBA" id="ARBA00007074"/>
    </source>
</evidence>
<comment type="caution">
    <text evidence="6">The sequence shown here is derived from an EMBL/GenBank/DDBJ whole genome shotgun (WGS) entry which is preliminary data.</text>
</comment>
<evidence type="ECO:0000313" key="6">
    <source>
        <dbReference type="EMBL" id="MEJ8473962.1"/>
    </source>
</evidence>
<dbReference type="PROSITE" id="PS51935">
    <property type="entry name" value="NLPC_P60"/>
    <property type="match status" value="1"/>
</dbReference>